<feature type="domain" description="F-box" evidence="1">
    <location>
        <begin position="16"/>
        <end position="55"/>
    </location>
</feature>
<gene>
    <name evidence="2" type="ORF">OLC1_LOCUS20048</name>
</gene>
<dbReference type="AlphaFoldDB" id="A0AAV1E0F7"/>
<dbReference type="Pfam" id="PF00646">
    <property type="entry name" value="F-box"/>
    <property type="match status" value="1"/>
</dbReference>
<dbReference type="PANTHER" id="PTHR35546">
    <property type="entry name" value="F-BOX PROTEIN INTERACTION DOMAIN PROTEIN-RELATED"/>
    <property type="match status" value="1"/>
</dbReference>
<keyword evidence="3" id="KW-1185">Reference proteome</keyword>
<dbReference type="PANTHER" id="PTHR35546:SF25">
    <property type="entry name" value="F-BOX DOMAIN-CONTAINING PROTEIN"/>
    <property type="match status" value="1"/>
</dbReference>
<dbReference type="InterPro" id="IPR001810">
    <property type="entry name" value="F-box_dom"/>
</dbReference>
<organism evidence="2 3">
    <name type="scientific">Oldenlandia corymbosa var. corymbosa</name>
    <dbReference type="NCBI Taxonomy" id="529605"/>
    <lineage>
        <taxon>Eukaryota</taxon>
        <taxon>Viridiplantae</taxon>
        <taxon>Streptophyta</taxon>
        <taxon>Embryophyta</taxon>
        <taxon>Tracheophyta</taxon>
        <taxon>Spermatophyta</taxon>
        <taxon>Magnoliopsida</taxon>
        <taxon>eudicotyledons</taxon>
        <taxon>Gunneridae</taxon>
        <taxon>Pentapetalae</taxon>
        <taxon>asterids</taxon>
        <taxon>lamiids</taxon>
        <taxon>Gentianales</taxon>
        <taxon>Rubiaceae</taxon>
        <taxon>Rubioideae</taxon>
        <taxon>Spermacoceae</taxon>
        <taxon>Hedyotis-Oldenlandia complex</taxon>
        <taxon>Oldenlandia</taxon>
    </lineage>
</organism>
<evidence type="ECO:0000313" key="2">
    <source>
        <dbReference type="EMBL" id="CAI9112952.1"/>
    </source>
</evidence>
<reference evidence="2" key="1">
    <citation type="submission" date="2023-03" db="EMBL/GenBank/DDBJ databases">
        <authorList>
            <person name="Julca I."/>
        </authorList>
    </citation>
    <scope>NUCLEOTIDE SEQUENCE</scope>
</reference>
<accession>A0AAV1E0F7</accession>
<dbReference type="SUPFAM" id="SSF81383">
    <property type="entry name" value="F-box domain"/>
    <property type="match status" value="1"/>
</dbReference>
<proteinExistence type="predicted"/>
<dbReference type="EMBL" id="OX459124">
    <property type="protein sequence ID" value="CAI9112952.1"/>
    <property type="molecule type" value="Genomic_DNA"/>
</dbReference>
<dbReference type="Gene3D" id="1.20.1280.50">
    <property type="match status" value="1"/>
</dbReference>
<name>A0AAV1E0F7_OLDCO</name>
<dbReference type="Proteomes" id="UP001161247">
    <property type="component" value="Chromosome 7"/>
</dbReference>
<dbReference type="InterPro" id="IPR056592">
    <property type="entry name" value="Beta-prop_At3g26010-like"/>
</dbReference>
<dbReference type="Pfam" id="PF24750">
    <property type="entry name" value="b-prop_At3g26010-like"/>
    <property type="match status" value="1"/>
</dbReference>
<dbReference type="InterPro" id="IPR055290">
    <property type="entry name" value="At3g26010-like"/>
</dbReference>
<dbReference type="PROSITE" id="PS50181">
    <property type="entry name" value="FBOX"/>
    <property type="match status" value="1"/>
</dbReference>
<dbReference type="SMART" id="SM00256">
    <property type="entry name" value="FBOX"/>
    <property type="match status" value="1"/>
</dbReference>
<sequence>MSIRTENPVLGEDEVVGFWSEFPEDVIVEILCRLPAEDLIALKSVSKDWNFVISRFCIPKLCPPHPCAPFWGFICFEEPLPPSFFQEGHECSLDKYLEHHFISLCRFRKGKFLRRLAGNGLKMERRISALLQEVKEGEHDASDIRDCCNGLLLLASNSQYYVANPVTKQRFWVPKSSRQHHNIDLKTIHSSLVFDPSVSLSFKIVSCICPAVDATPSRPMELDVFCSKTGEWYSHVLPLEPHSLYGFEWLRRSVYFKQALYSLSLAMYLVCIDNLFPRSGTSINKDCGSELEAWAIELPDKDLMPKELLPHSCGCIGFSSACFYYSNRDVEGSSMLVWMLVLKGKSSEWILIHTISIADDLVNGFGSFERAKHWKKFDCFRPRAFFSNDDAIVVAAPKLLITYYIKIKMIDECHVPGLYRCNRDALHLDGHCILPFSPCLLLFNTIAKENLRE</sequence>
<evidence type="ECO:0000259" key="1">
    <source>
        <dbReference type="PROSITE" id="PS50181"/>
    </source>
</evidence>
<protein>
    <submittedName>
        <fullName evidence="2">OLC1v1013466C1</fullName>
    </submittedName>
</protein>
<dbReference type="InterPro" id="IPR036047">
    <property type="entry name" value="F-box-like_dom_sf"/>
</dbReference>
<evidence type="ECO:0000313" key="3">
    <source>
        <dbReference type="Proteomes" id="UP001161247"/>
    </source>
</evidence>